<reference evidence="1" key="1">
    <citation type="submission" date="2020-05" db="EMBL/GenBank/DDBJ databases">
        <title>Large-scale comparative analyses of tick genomes elucidate their genetic diversity and vector capacities.</title>
        <authorList>
            <person name="Jia N."/>
            <person name="Wang J."/>
            <person name="Shi W."/>
            <person name="Du L."/>
            <person name="Sun Y."/>
            <person name="Zhan W."/>
            <person name="Jiang J."/>
            <person name="Wang Q."/>
            <person name="Zhang B."/>
            <person name="Ji P."/>
            <person name="Sakyi L.B."/>
            <person name="Cui X."/>
            <person name="Yuan T."/>
            <person name="Jiang B."/>
            <person name="Yang W."/>
            <person name="Lam T.T.-Y."/>
            <person name="Chang Q."/>
            <person name="Ding S."/>
            <person name="Wang X."/>
            <person name="Zhu J."/>
            <person name="Ruan X."/>
            <person name="Zhao L."/>
            <person name="Wei J."/>
            <person name="Que T."/>
            <person name="Du C."/>
            <person name="Cheng J."/>
            <person name="Dai P."/>
            <person name="Han X."/>
            <person name="Huang E."/>
            <person name="Gao Y."/>
            <person name="Liu J."/>
            <person name="Shao H."/>
            <person name="Ye R."/>
            <person name="Li L."/>
            <person name="Wei W."/>
            <person name="Wang X."/>
            <person name="Wang C."/>
            <person name="Yang T."/>
            <person name="Huo Q."/>
            <person name="Li W."/>
            <person name="Guo W."/>
            <person name="Chen H."/>
            <person name="Zhou L."/>
            <person name="Ni X."/>
            <person name="Tian J."/>
            <person name="Zhou Y."/>
            <person name="Sheng Y."/>
            <person name="Liu T."/>
            <person name="Pan Y."/>
            <person name="Xia L."/>
            <person name="Li J."/>
            <person name="Zhao F."/>
            <person name="Cao W."/>
        </authorList>
    </citation>
    <scope>NUCLEOTIDE SEQUENCE</scope>
    <source>
        <strain evidence="1">Dsil-2018</strain>
    </source>
</reference>
<evidence type="ECO:0000313" key="1">
    <source>
        <dbReference type="EMBL" id="KAH7938299.1"/>
    </source>
</evidence>
<accession>A0ACB8CBR7</accession>
<dbReference type="Proteomes" id="UP000821865">
    <property type="component" value="Chromosome 8"/>
</dbReference>
<name>A0ACB8CBR7_DERSI</name>
<proteinExistence type="predicted"/>
<evidence type="ECO:0000313" key="2">
    <source>
        <dbReference type="Proteomes" id="UP000821865"/>
    </source>
</evidence>
<sequence>MGDAAEQLQLLLSGMVARDVLEGLHVDDLFNCARYNALWEEAVLPLLATRLRFFALLQDRLEDPFTHSKFLEELHSRLAIAEKASKHPSFAMILCAEKHYEFRRIVLQSMMDVQCPVTAQRCGIKERRDASVCVLVFYGSPGATFECEWSPYAACGTPLAPAGLFDQLKRTIPLCGGEDVYRHRNTGLPARFALYITNAFDRAAMFRRQPSLFDEDELKAPVVEAICAAFEGAALVMGTACSLALDANLCAFDIKPTGDVQISLCLQTPVVVLVLVIR</sequence>
<gene>
    <name evidence="1" type="ORF">HPB49_022281</name>
</gene>
<comment type="caution">
    <text evidence="1">The sequence shown here is derived from an EMBL/GenBank/DDBJ whole genome shotgun (WGS) entry which is preliminary data.</text>
</comment>
<organism evidence="1 2">
    <name type="scientific">Dermacentor silvarum</name>
    <name type="common">Tick</name>
    <dbReference type="NCBI Taxonomy" id="543639"/>
    <lineage>
        <taxon>Eukaryota</taxon>
        <taxon>Metazoa</taxon>
        <taxon>Ecdysozoa</taxon>
        <taxon>Arthropoda</taxon>
        <taxon>Chelicerata</taxon>
        <taxon>Arachnida</taxon>
        <taxon>Acari</taxon>
        <taxon>Parasitiformes</taxon>
        <taxon>Ixodida</taxon>
        <taxon>Ixodoidea</taxon>
        <taxon>Ixodidae</taxon>
        <taxon>Rhipicephalinae</taxon>
        <taxon>Dermacentor</taxon>
    </lineage>
</organism>
<keyword evidence="2" id="KW-1185">Reference proteome</keyword>
<dbReference type="EMBL" id="CM023477">
    <property type="protein sequence ID" value="KAH7938299.1"/>
    <property type="molecule type" value="Genomic_DNA"/>
</dbReference>
<protein>
    <submittedName>
        <fullName evidence="1">Uncharacterized protein</fullName>
    </submittedName>
</protein>